<sequence length="136" mass="15560">MDKIVLMVMIAPTAAAAAAQVLKMKMHMKNTLLMTMMMMMMMMLVEVVVVVSVVLVVAVLFGNEAVERSKNPWRFALGDLASLFASQHHSKNICARLSKYVSHWRRSVTFAARHKIALPARRRERRELINEVMFDR</sequence>
<protein>
    <submittedName>
        <fullName evidence="2">Uncharacterized protein</fullName>
    </submittedName>
</protein>
<feature type="signal peptide" evidence="1">
    <location>
        <begin position="1"/>
        <end position="16"/>
    </location>
</feature>
<reference evidence="2" key="2">
    <citation type="submission" date="2020-05" db="UniProtKB">
        <authorList>
            <consortium name="EnsemblMetazoa"/>
        </authorList>
    </citation>
    <scope>IDENTIFICATION</scope>
    <source>
        <strain evidence="2">maculatus3</strain>
    </source>
</reference>
<keyword evidence="1" id="KW-0732">Signal</keyword>
<dbReference type="AlphaFoldDB" id="A0A182TA81"/>
<organism evidence="2 3">
    <name type="scientific">Anopheles maculatus</name>
    <dbReference type="NCBI Taxonomy" id="74869"/>
    <lineage>
        <taxon>Eukaryota</taxon>
        <taxon>Metazoa</taxon>
        <taxon>Ecdysozoa</taxon>
        <taxon>Arthropoda</taxon>
        <taxon>Hexapoda</taxon>
        <taxon>Insecta</taxon>
        <taxon>Pterygota</taxon>
        <taxon>Neoptera</taxon>
        <taxon>Endopterygota</taxon>
        <taxon>Diptera</taxon>
        <taxon>Nematocera</taxon>
        <taxon>Culicoidea</taxon>
        <taxon>Culicidae</taxon>
        <taxon>Anophelinae</taxon>
        <taxon>Anopheles</taxon>
        <taxon>Anopheles maculatus group</taxon>
    </lineage>
</organism>
<reference evidence="3" key="1">
    <citation type="submission" date="2013-09" db="EMBL/GenBank/DDBJ databases">
        <title>The Genome Sequence of Anopheles maculatus species B.</title>
        <authorList>
            <consortium name="The Broad Institute Genomics Platform"/>
            <person name="Neafsey D.E."/>
            <person name="Besansky N."/>
            <person name="Howell P."/>
            <person name="Walton C."/>
            <person name="Young S.K."/>
            <person name="Zeng Q."/>
            <person name="Gargeya S."/>
            <person name="Fitzgerald M."/>
            <person name="Haas B."/>
            <person name="Abouelleil A."/>
            <person name="Allen A.W."/>
            <person name="Alvarado L."/>
            <person name="Arachchi H.M."/>
            <person name="Berlin A.M."/>
            <person name="Chapman S.B."/>
            <person name="Gainer-Dewar J."/>
            <person name="Goldberg J."/>
            <person name="Griggs A."/>
            <person name="Gujja S."/>
            <person name="Hansen M."/>
            <person name="Howarth C."/>
            <person name="Imamovic A."/>
            <person name="Ireland A."/>
            <person name="Larimer J."/>
            <person name="McCowan C."/>
            <person name="Murphy C."/>
            <person name="Pearson M."/>
            <person name="Poon T.W."/>
            <person name="Priest M."/>
            <person name="Roberts A."/>
            <person name="Saif S."/>
            <person name="Shea T."/>
            <person name="Sisk P."/>
            <person name="Sykes S."/>
            <person name="Wortman J."/>
            <person name="Nusbaum C."/>
            <person name="Birren B."/>
        </authorList>
    </citation>
    <scope>NUCLEOTIDE SEQUENCE [LARGE SCALE GENOMIC DNA]</scope>
    <source>
        <strain evidence="3">maculatus3</strain>
    </source>
</reference>
<evidence type="ECO:0000313" key="3">
    <source>
        <dbReference type="Proteomes" id="UP000075901"/>
    </source>
</evidence>
<evidence type="ECO:0000313" key="2">
    <source>
        <dbReference type="EnsemblMetazoa" id="AMAM022768-PA"/>
    </source>
</evidence>
<proteinExistence type="predicted"/>
<dbReference type="VEuPathDB" id="VectorBase:AMAM022768"/>
<accession>A0A182TA81</accession>
<feature type="chain" id="PRO_5044277930" evidence="1">
    <location>
        <begin position="17"/>
        <end position="136"/>
    </location>
</feature>
<dbReference type="EnsemblMetazoa" id="AMAM022768-RA">
    <property type="protein sequence ID" value="AMAM022768-PA"/>
    <property type="gene ID" value="AMAM022768"/>
</dbReference>
<dbReference type="Proteomes" id="UP000075901">
    <property type="component" value="Unassembled WGS sequence"/>
</dbReference>
<keyword evidence="3" id="KW-1185">Reference proteome</keyword>
<evidence type="ECO:0000256" key="1">
    <source>
        <dbReference type="SAM" id="SignalP"/>
    </source>
</evidence>
<name>A0A182TA81_9DIPT</name>